<feature type="chain" id="PRO_5022868129" evidence="1">
    <location>
        <begin position="19"/>
        <end position="214"/>
    </location>
</feature>
<name>A0A5B8W3M1_9SPHI</name>
<dbReference type="SMART" id="SM00234">
    <property type="entry name" value="START"/>
    <property type="match status" value="1"/>
</dbReference>
<dbReference type="Pfam" id="PF01852">
    <property type="entry name" value="START"/>
    <property type="match status" value="1"/>
</dbReference>
<proteinExistence type="predicted"/>
<gene>
    <name evidence="3" type="ORF">FSB76_21130</name>
</gene>
<dbReference type="KEGG" id="mgk:FSB76_21130"/>
<dbReference type="InterPro" id="IPR023393">
    <property type="entry name" value="START-like_dom_sf"/>
</dbReference>
<evidence type="ECO:0000313" key="4">
    <source>
        <dbReference type="Proteomes" id="UP000321362"/>
    </source>
</evidence>
<feature type="signal peptide" evidence="1">
    <location>
        <begin position="1"/>
        <end position="18"/>
    </location>
</feature>
<dbReference type="GO" id="GO:0005737">
    <property type="term" value="C:cytoplasm"/>
    <property type="evidence" value="ECO:0007669"/>
    <property type="project" value="UniProtKB-ARBA"/>
</dbReference>
<keyword evidence="4" id="KW-1185">Reference proteome</keyword>
<organism evidence="3 4">
    <name type="scientific">Mucilaginibacter ginsenosidivorax</name>
    <dbReference type="NCBI Taxonomy" id="862126"/>
    <lineage>
        <taxon>Bacteria</taxon>
        <taxon>Pseudomonadati</taxon>
        <taxon>Bacteroidota</taxon>
        <taxon>Sphingobacteriia</taxon>
        <taxon>Sphingobacteriales</taxon>
        <taxon>Sphingobacteriaceae</taxon>
        <taxon>Mucilaginibacter</taxon>
    </lineage>
</organism>
<evidence type="ECO:0000256" key="1">
    <source>
        <dbReference type="SAM" id="SignalP"/>
    </source>
</evidence>
<dbReference type="CDD" id="cd08876">
    <property type="entry name" value="START_1"/>
    <property type="match status" value="1"/>
</dbReference>
<reference evidence="3 4" key="1">
    <citation type="journal article" date="2013" name="J. Microbiol.">
        <title>Mucilaginibacter ginsenosidivorax sp. nov., with ginsenoside converting activity isolated from sediment.</title>
        <authorList>
            <person name="Kim J.K."/>
            <person name="Choi T.E."/>
            <person name="Liu Q.M."/>
            <person name="Park H.Y."/>
            <person name="Yi T.H."/>
            <person name="Yoon M.H."/>
            <person name="Kim S.C."/>
            <person name="Im W.T."/>
        </authorList>
    </citation>
    <scope>NUCLEOTIDE SEQUENCE [LARGE SCALE GENOMIC DNA]</scope>
    <source>
        <strain evidence="3 4">KHI28</strain>
    </source>
</reference>
<accession>A0A5B8W3M1</accession>
<dbReference type="OrthoDB" id="5734556at2"/>
<dbReference type="PANTHER" id="PTHR19308">
    <property type="entry name" value="PHOSPHATIDYLCHOLINE TRANSFER PROTEIN"/>
    <property type="match status" value="1"/>
</dbReference>
<dbReference type="Proteomes" id="UP000321362">
    <property type="component" value="Chromosome"/>
</dbReference>
<sequence>MCYKLILLLLLIVNTAFAQNDEGWVLKHSNDGVNIYTRKVPNSKINAIKVECHFDVPASRLVAVLMDVKNSEDWLYHTSSNYIIKQVSPSELYYYSMVEVPWPVSNRDFIAHIKVSQDAVTKVITVDAPCIPDMVPRKAGVVRVADSKGKWVLTPVGKDKVKVLYTLHADPGGSIPAWLSNMFATKGPTESFQKLKLQLQKPAYKNVKVPYIAE</sequence>
<dbReference type="InterPro" id="IPR028347">
    <property type="entry name" value="START_dom_prot"/>
</dbReference>
<dbReference type="RefSeq" id="WP_147056851.1">
    <property type="nucleotide sequence ID" value="NZ_CP042437.1"/>
</dbReference>
<feature type="domain" description="START" evidence="2">
    <location>
        <begin position="20"/>
        <end position="204"/>
    </location>
</feature>
<keyword evidence="1" id="KW-0732">Signal</keyword>
<dbReference type="InterPro" id="IPR002913">
    <property type="entry name" value="START_lipid-bd_dom"/>
</dbReference>
<dbReference type="InterPro" id="IPR051213">
    <property type="entry name" value="START_lipid_transfer"/>
</dbReference>
<evidence type="ECO:0000313" key="3">
    <source>
        <dbReference type="EMBL" id="QEC78323.1"/>
    </source>
</evidence>
<dbReference type="Gene3D" id="3.30.530.20">
    <property type="match status" value="1"/>
</dbReference>
<dbReference type="PROSITE" id="PS50848">
    <property type="entry name" value="START"/>
    <property type="match status" value="1"/>
</dbReference>
<evidence type="ECO:0000259" key="2">
    <source>
        <dbReference type="PROSITE" id="PS50848"/>
    </source>
</evidence>
<dbReference type="AlphaFoldDB" id="A0A5B8W3M1"/>
<dbReference type="PANTHER" id="PTHR19308:SF14">
    <property type="entry name" value="START DOMAIN-CONTAINING PROTEIN"/>
    <property type="match status" value="1"/>
</dbReference>
<dbReference type="SUPFAM" id="SSF55961">
    <property type="entry name" value="Bet v1-like"/>
    <property type="match status" value="1"/>
</dbReference>
<dbReference type="EMBL" id="CP042437">
    <property type="protein sequence ID" value="QEC78323.1"/>
    <property type="molecule type" value="Genomic_DNA"/>
</dbReference>
<dbReference type="GO" id="GO:0008289">
    <property type="term" value="F:lipid binding"/>
    <property type="evidence" value="ECO:0007669"/>
    <property type="project" value="InterPro"/>
</dbReference>
<protein>
    <submittedName>
        <fullName evidence="3">Lipid-binding protein</fullName>
    </submittedName>
</protein>
<dbReference type="PIRSF" id="PIRSF039033">
    <property type="entry name" value="START_dom"/>
    <property type="match status" value="1"/>
</dbReference>